<dbReference type="EMBL" id="VSRR010064851">
    <property type="protein sequence ID" value="MPC84232.1"/>
    <property type="molecule type" value="Genomic_DNA"/>
</dbReference>
<protein>
    <submittedName>
        <fullName evidence="2">Uncharacterized protein</fullName>
    </submittedName>
</protein>
<reference evidence="2 3" key="1">
    <citation type="submission" date="2019-05" db="EMBL/GenBank/DDBJ databases">
        <title>Another draft genome of Portunus trituberculatus and its Hox gene families provides insights of decapod evolution.</title>
        <authorList>
            <person name="Jeong J.-H."/>
            <person name="Song I."/>
            <person name="Kim S."/>
            <person name="Choi T."/>
            <person name="Kim D."/>
            <person name="Ryu S."/>
            <person name="Kim W."/>
        </authorList>
    </citation>
    <scope>NUCLEOTIDE SEQUENCE [LARGE SCALE GENOMIC DNA]</scope>
    <source>
        <tissue evidence="2">Muscle</tissue>
    </source>
</reference>
<feature type="region of interest" description="Disordered" evidence="1">
    <location>
        <begin position="41"/>
        <end position="68"/>
    </location>
</feature>
<accession>A0A5B7IK80</accession>
<sequence>MTEYTIFVPLLMSRVEFNASSLLGAGKNGFHDALGLSKKCGARKGAEGRPEGGEGDPGRQRPFNRIPS</sequence>
<dbReference type="AlphaFoldDB" id="A0A5B7IK80"/>
<keyword evidence="3" id="KW-1185">Reference proteome</keyword>
<gene>
    <name evidence="2" type="ORF">E2C01_078961</name>
</gene>
<evidence type="ECO:0000313" key="3">
    <source>
        <dbReference type="Proteomes" id="UP000324222"/>
    </source>
</evidence>
<evidence type="ECO:0000256" key="1">
    <source>
        <dbReference type="SAM" id="MobiDB-lite"/>
    </source>
</evidence>
<comment type="caution">
    <text evidence="2">The sequence shown here is derived from an EMBL/GenBank/DDBJ whole genome shotgun (WGS) entry which is preliminary data.</text>
</comment>
<organism evidence="2 3">
    <name type="scientific">Portunus trituberculatus</name>
    <name type="common">Swimming crab</name>
    <name type="synonym">Neptunus trituberculatus</name>
    <dbReference type="NCBI Taxonomy" id="210409"/>
    <lineage>
        <taxon>Eukaryota</taxon>
        <taxon>Metazoa</taxon>
        <taxon>Ecdysozoa</taxon>
        <taxon>Arthropoda</taxon>
        <taxon>Crustacea</taxon>
        <taxon>Multicrustacea</taxon>
        <taxon>Malacostraca</taxon>
        <taxon>Eumalacostraca</taxon>
        <taxon>Eucarida</taxon>
        <taxon>Decapoda</taxon>
        <taxon>Pleocyemata</taxon>
        <taxon>Brachyura</taxon>
        <taxon>Eubrachyura</taxon>
        <taxon>Portunoidea</taxon>
        <taxon>Portunidae</taxon>
        <taxon>Portuninae</taxon>
        <taxon>Portunus</taxon>
    </lineage>
</organism>
<name>A0A5B7IK80_PORTR</name>
<evidence type="ECO:0000313" key="2">
    <source>
        <dbReference type="EMBL" id="MPC84232.1"/>
    </source>
</evidence>
<proteinExistence type="predicted"/>
<dbReference type="Proteomes" id="UP000324222">
    <property type="component" value="Unassembled WGS sequence"/>
</dbReference>
<feature type="compositionally biased region" description="Basic and acidic residues" evidence="1">
    <location>
        <begin position="44"/>
        <end position="59"/>
    </location>
</feature>